<evidence type="ECO:0000256" key="3">
    <source>
        <dbReference type="ARBA" id="ARBA00009318"/>
    </source>
</evidence>
<evidence type="ECO:0000256" key="5">
    <source>
        <dbReference type="ARBA" id="ARBA00022490"/>
    </source>
</evidence>
<dbReference type="GO" id="GO:0005737">
    <property type="term" value="C:cytoplasm"/>
    <property type="evidence" value="ECO:0007669"/>
    <property type="project" value="UniProtKB-SubCell"/>
</dbReference>
<dbReference type="AlphaFoldDB" id="A0A4P9X875"/>
<dbReference type="SUPFAM" id="SSF46785">
    <property type="entry name" value="Winged helix' DNA-binding domain"/>
    <property type="match status" value="1"/>
</dbReference>
<dbReference type="Gene3D" id="1.25.40.570">
    <property type="match status" value="1"/>
</dbReference>
<feature type="region of interest" description="Disordered" evidence="7">
    <location>
        <begin position="1"/>
        <end position="32"/>
    </location>
</feature>
<name>A0A4P9X875_9FUNG</name>
<protein>
    <recommendedName>
        <fullName evidence="4">COP9 signalosome complex subunit 2</fullName>
    </recommendedName>
</protein>
<comment type="similarity">
    <text evidence="3">Belongs to the CSN2 family.</text>
</comment>
<evidence type="ECO:0000256" key="7">
    <source>
        <dbReference type="SAM" id="MobiDB-lite"/>
    </source>
</evidence>
<keyword evidence="10" id="KW-1185">Reference proteome</keyword>
<dbReference type="InterPro" id="IPR036390">
    <property type="entry name" value="WH_DNA-bd_sf"/>
</dbReference>
<dbReference type="EMBL" id="ML014171">
    <property type="protein sequence ID" value="RKP01458.1"/>
    <property type="molecule type" value="Genomic_DNA"/>
</dbReference>
<dbReference type="PANTHER" id="PTHR10678">
    <property type="entry name" value="26S PROTEASOME NON-ATPASE REGULATORY SUBUNIT 11/COP9 SIGNALOSOME COMPLEX SUBUNIT 2"/>
    <property type="match status" value="1"/>
</dbReference>
<comment type="subcellular location">
    <subcellularLocation>
        <location evidence="2">Cytoplasm</location>
    </subcellularLocation>
    <subcellularLocation>
        <location evidence="1">Nucleus</location>
    </subcellularLocation>
</comment>
<evidence type="ECO:0000259" key="8">
    <source>
        <dbReference type="PROSITE" id="PS50250"/>
    </source>
</evidence>
<gene>
    <name evidence="9" type="ORF">CXG81DRAFT_29742</name>
</gene>
<dbReference type="InterPro" id="IPR050871">
    <property type="entry name" value="26S_Proteasome/COP9_Components"/>
</dbReference>
<accession>A0A4P9X875</accession>
<dbReference type="Pfam" id="PF01399">
    <property type="entry name" value="PCI"/>
    <property type="match status" value="1"/>
</dbReference>
<dbReference type="InterPro" id="IPR000717">
    <property type="entry name" value="PCI_dom"/>
</dbReference>
<reference evidence="10" key="1">
    <citation type="journal article" date="2018" name="Nat. Microbiol.">
        <title>Leveraging single-cell genomics to expand the fungal tree of life.</title>
        <authorList>
            <person name="Ahrendt S.R."/>
            <person name="Quandt C.A."/>
            <person name="Ciobanu D."/>
            <person name="Clum A."/>
            <person name="Salamov A."/>
            <person name="Andreopoulos B."/>
            <person name="Cheng J.F."/>
            <person name="Woyke T."/>
            <person name="Pelin A."/>
            <person name="Henrissat B."/>
            <person name="Reynolds N.K."/>
            <person name="Benny G.L."/>
            <person name="Smith M.E."/>
            <person name="James T.Y."/>
            <person name="Grigoriev I.V."/>
        </authorList>
    </citation>
    <scope>NUCLEOTIDE SEQUENCE [LARGE SCALE GENOMIC DNA]</scope>
    <source>
        <strain evidence="10">ATCC 52028</strain>
    </source>
</reference>
<feature type="compositionally biased region" description="Acidic residues" evidence="7">
    <location>
        <begin position="1"/>
        <end position="17"/>
    </location>
</feature>
<evidence type="ECO:0000313" key="10">
    <source>
        <dbReference type="Proteomes" id="UP000274922"/>
    </source>
</evidence>
<dbReference type="STRING" id="1555241.A0A4P9X875"/>
<dbReference type="GO" id="GO:0005634">
    <property type="term" value="C:nucleus"/>
    <property type="evidence" value="ECO:0007669"/>
    <property type="project" value="UniProtKB-SubCell"/>
</dbReference>
<keyword evidence="6" id="KW-0539">Nucleus</keyword>
<evidence type="ECO:0000256" key="4">
    <source>
        <dbReference type="ARBA" id="ARBA00014879"/>
    </source>
</evidence>
<evidence type="ECO:0000256" key="6">
    <source>
        <dbReference type="ARBA" id="ARBA00023242"/>
    </source>
</evidence>
<proteinExistence type="inferred from homology"/>
<sequence length="474" mass="53424">MVEDDDFEFQYDDDDDVDGGHGDLGSDDDGDASFDLENQYYNAKAKKDDAPEEALTAFQEVVSGQGDEKGEWGFKALKQMIKLTFIMGCTADTTRYYEELLTYTTSAVTRNYSEKSINNLLDYLTPAKDLVFLENIYNRTLAALDAIKNDRLRTKTLLKLAKLWLDQKEFTRLGNVIAQLHAICDVRDENDAGGTHGLAGDGVYSSDSKRGTLLLETASLEIQMYTWQKNNKRLKAVYQQCMQVRSAIPHPRIMGVIRECGGKMYMAEQNWEQAQSDFFEAFKNYDEAGSPQRVACLKYLVLANMLTGSEINPFDSQETKPYQDDPQIAAMTSLHQAYQRKQIHAFEQILQRHQTAILSDPFIREHMVNVLKSVRTRVLLQVISPYTRIGLAYIAQRLNIPQRDVEELVVGLILDDQIHGKIDQVHERLILDPGAATAADPHATGGAALPYMAAIDRWGDALEAMTRTIANKIV</sequence>
<evidence type="ECO:0000256" key="2">
    <source>
        <dbReference type="ARBA" id="ARBA00004496"/>
    </source>
</evidence>
<dbReference type="FunFam" id="1.25.40.570:FF:000006">
    <property type="entry name" value="COP9 signalosome complex subunit 2"/>
    <property type="match status" value="1"/>
</dbReference>
<dbReference type="SMART" id="SM00088">
    <property type="entry name" value="PINT"/>
    <property type="match status" value="1"/>
</dbReference>
<evidence type="ECO:0000256" key="1">
    <source>
        <dbReference type="ARBA" id="ARBA00004123"/>
    </source>
</evidence>
<dbReference type="PROSITE" id="PS50250">
    <property type="entry name" value="PCI"/>
    <property type="match status" value="1"/>
</dbReference>
<keyword evidence="5" id="KW-0963">Cytoplasm</keyword>
<evidence type="ECO:0000313" key="9">
    <source>
        <dbReference type="EMBL" id="RKP01458.1"/>
    </source>
</evidence>
<dbReference type="Proteomes" id="UP000274922">
    <property type="component" value="Unassembled WGS sequence"/>
</dbReference>
<organism evidence="9 10">
    <name type="scientific">Caulochytrium protostelioides</name>
    <dbReference type="NCBI Taxonomy" id="1555241"/>
    <lineage>
        <taxon>Eukaryota</taxon>
        <taxon>Fungi</taxon>
        <taxon>Fungi incertae sedis</taxon>
        <taxon>Chytridiomycota</taxon>
        <taxon>Chytridiomycota incertae sedis</taxon>
        <taxon>Chytridiomycetes</taxon>
        <taxon>Caulochytriales</taxon>
        <taxon>Caulochytriaceae</taxon>
        <taxon>Caulochytrium</taxon>
    </lineage>
</organism>
<feature type="domain" description="PCI" evidence="8">
    <location>
        <begin position="267"/>
        <end position="436"/>
    </location>
</feature>
<dbReference type="SMART" id="SM00753">
    <property type="entry name" value="PAM"/>
    <property type="match status" value="1"/>
</dbReference>
<dbReference type="OrthoDB" id="194139at2759"/>